<name>A0A0D0DJQ6_9AGAM</name>
<evidence type="ECO:0000313" key="1">
    <source>
        <dbReference type="EMBL" id="KIK98697.1"/>
    </source>
</evidence>
<proteinExistence type="predicted"/>
<reference evidence="1 2" key="1">
    <citation type="submission" date="2014-04" db="EMBL/GenBank/DDBJ databases">
        <authorList>
            <consortium name="DOE Joint Genome Institute"/>
            <person name="Kuo A."/>
            <person name="Kohler A."/>
            <person name="Jargeat P."/>
            <person name="Nagy L.G."/>
            <person name="Floudas D."/>
            <person name="Copeland A."/>
            <person name="Barry K.W."/>
            <person name="Cichocki N."/>
            <person name="Veneault-Fourrey C."/>
            <person name="LaButti K."/>
            <person name="Lindquist E.A."/>
            <person name="Lipzen A."/>
            <person name="Lundell T."/>
            <person name="Morin E."/>
            <person name="Murat C."/>
            <person name="Sun H."/>
            <person name="Tunlid A."/>
            <person name="Henrissat B."/>
            <person name="Grigoriev I.V."/>
            <person name="Hibbett D.S."/>
            <person name="Martin F."/>
            <person name="Nordberg H.P."/>
            <person name="Cantor M.N."/>
            <person name="Hua S.X."/>
        </authorList>
    </citation>
    <scope>NUCLEOTIDE SEQUENCE [LARGE SCALE GENOMIC DNA]</scope>
    <source>
        <strain evidence="1 2">Ve08.2h10</strain>
    </source>
</reference>
<reference evidence="2" key="2">
    <citation type="submission" date="2015-01" db="EMBL/GenBank/DDBJ databases">
        <title>Evolutionary Origins and Diversification of the Mycorrhizal Mutualists.</title>
        <authorList>
            <consortium name="DOE Joint Genome Institute"/>
            <consortium name="Mycorrhizal Genomics Consortium"/>
            <person name="Kohler A."/>
            <person name="Kuo A."/>
            <person name="Nagy L.G."/>
            <person name="Floudas D."/>
            <person name="Copeland A."/>
            <person name="Barry K.W."/>
            <person name="Cichocki N."/>
            <person name="Veneault-Fourrey C."/>
            <person name="LaButti K."/>
            <person name="Lindquist E.A."/>
            <person name="Lipzen A."/>
            <person name="Lundell T."/>
            <person name="Morin E."/>
            <person name="Murat C."/>
            <person name="Riley R."/>
            <person name="Ohm R."/>
            <person name="Sun H."/>
            <person name="Tunlid A."/>
            <person name="Henrissat B."/>
            <person name="Grigoriev I.V."/>
            <person name="Hibbett D.S."/>
            <person name="Martin F."/>
        </authorList>
    </citation>
    <scope>NUCLEOTIDE SEQUENCE [LARGE SCALE GENOMIC DNA]</scope>
    <source>
        <strain evidence="2">Ve08.2h10</strain>
    </source>
</reference>
<organism evidence="1 2">
    <name type="scientific">Paxillus rubicundulus Ve08.2h10</name>
    <dbReference type="NCBI Taxonomy" id="930991"/>
    <lineage>
        <taxon>Eukaryota</taxon>
        <taxon>Fungi</taxon>
        <taxon>Dikarya</taxon>
        <taxon>Basidiomycota</taxon>
        <taxon>Agaricomycotina</taxon>
        <taxon>Agaricomycetes</taxon>
        <taxon>Agaricomycetidae</taxon>
        <taxon>Boletales</taxon>
        <taxon>Paxilineae</taxon>
        <taxon>Paxillaceae</taxon>
        <taxon>Paxillus</taxon>
    </lineage>
</organism>
<dbReference type="HOGENOM" id="CLU_987313_0_0_1"/>
<dbReference type="STRING" id="930991.A0A0D0DJQ6"/>
<dbReference type="Proteomes" id="UP000054538">
    <property type="component" value="Unassembled WGS sequence"/>
</dbReference>
<dbReference type="InParanoid" id="A0A0D0DJQ6"/>
<evidence type="ECO:0000313" key="2">
    <source>
        <dbReference type="Proteomes" id="UP000054538"/>
    </source>
</evidence>
<dbReference type="EMBL" id="KN824884">
    <property type="protein sequence ID" value="KIK98697.1"/>
    <property type="molecule type" value="Genomic_DNA"/>
</dbReference>
<dbReference type="AlphaFoldDB" id="A0A0D0DJQ6"/>
<keyword evidence="2" id="KW-1185">Reference proteome</keyword>
<protein>
    <submittedName>
        <fullName evidence="1">Uncharacterized protein</fullName>
    </submittedName>
</protein>
<dbReference type="OrthoDB" id="2679710at2759"/>
<gene>
    <name evidence="1" type="ORF">PAXRUDRAFT_654736</name>
</gene>
<sequence>MDLLSATRRHPYSFGWLNCHPHQWTFETARRPRTNMERGLMPLRNREKLLLIHMSTLDHARGQGKAMIKDGTLGTCYHVYDCRSLGSQGRAHRQDDVRVQETQTVEVTGAVPLEGSGSVYGWDEVRRARMSPMNPTAARMVSPLVQDYHPSMVPTLELDMMNSCIRQPRALVITMIPMTFKNLRTRADPYQISALCPRCLSQRLGARTSAERRFVIREGATPHDFVYPYHAPAPRFVHTGPGTTPINVISGMRTEVGVKKVQGCSVCGRNEGRFLPMSDPGC</sequence>
<accession>A0A0D0DJQ6</accession>